<keyword evidence="6" id="KW-0482">Metalloprotease</keyword>
<comment type="similarity">
    <text evidence="1">Belongs to the peptidase M1 family.</text>
</comment>
<evidence type="ECO:0000313" key="14">
    <source>
        <dbReference type="Proteomes" id="UP000887574"/>
    </source>
</evidence>
<keyword evidence="11" id="KW-1133">Transmembrane helix</keyword>
<keyword evidence="3 8" id="KW-0479">Metal-binding</keyword>
<evidence type="ECO:0000256" key="1">
    <source>
        <dbReference type="ARBA" id="ARBA00010136"/>
    </source>
</evidence>
<dbReference type="InterPro" id="IPR027268">
    <property type="entry name" value="Peptidase_M4/M1_CTD_sf"/>
</dbReference>
<evidence type="ECO:0000256" key="11">
    <source>
        <dbReference type="SAM" id="Phobius"/>
    </source>
</evidence>
<dbReference type="GO" id="GO:0070006">
    <property type="term" value="F:metalloaminopeptidase activity"/>
    <property type="evidence" value="ECO:0007669"/>
    <property type="project" value="TreeGrafter"/>
</dbReference>
<organism evidence="14 15">
    <name type="scientific">Ditylenchus dipsaci</name>
    <dbReference type="NCBI Taxonomy" id="166011"/>
    <lineage>
        <taxon>Eukaryota</taxon>
        <taxon>Metazoa</taxon>
        <taxon>Ecdysozoa</taxon>
        <taxon>Nematoda</taxon>
        <taxon>Chromadorea</taxon>
        <taxon>Rhabditida</taxon>
        <taxon>Tylenchina</taxon>
        <taxon>Tylenchomorpha</taxon>
        <taxon>Sphaerularioidea</taxon>
        <taxon>Anguinidae</taxon>
        <taxon>Anguininae</taxon>
        <taxon>Ditylenchus</taxon>
    </lineage>
</organism>
<dbReference type="InterPro" id="IPR001930">
    <property type="entry name" value="Peptidase_M1"/>
</dbReference>
<dbReference type="InterPro" id="IPR050344">
    <property type="entry name" value="Peptidase_M1_aminopeptidases"/>
</dbReference>
<dbReference type="Gene3D" id="1.25.50.20">
    <property type="match status" value="1"/>
</dbReference>
<evidence type="ECO:0000256" key="10">
    <source>
        <dbReference type="SAM" id="MobiDB-lite"/>
    </source>
</evidence>
<evidence type="ECO:0000256" key="2">
    <source>
        <dbReference type="ARBA" id="ARBA00022670"/>
    </source>
</evidence>
<feature type="region of interest" description="Disordered" evidence="10">
    <location>
        <begin position="875"/>
        <end position="903"/>
    </location>
</feature>
<reference evidence="15" key="1">
    <citation type="submission" date="2022-11" db="UniProtKB">
        <authorList>
            <consortium name="WormBaseParasite"/>
        </authorList>
    </citation>
    <scope>IDENTIFICATION</scope>
</reference>
<evidence type="ECO:0000256" key="4">
    <source>
        <dbReference type="ARBA" id="ARBA00022801"/>
    </source>
</evidence>
<keyword evidence="4" id="KW-0378">Hydrolase</keyword>
<evidence type="ECO:0000256" key="7">
    <source>
        <dbReference type="PIRSR" id="PIRSR634016-1"/>
    </source>
</evidence>
<dbReference type="GO" id="GO:0016020">
    <property type="term" value="C:membrane"/>
    <property type="evidence" value="ECO:0007669"/>
    <property type="project" value="TreeGrafter"/>
</dbReference>
<protein>
    <submittedName>
        <fullName evidence="15">Aminopeptidase</fullName>
    </submittedName>
</protein>
<dbReference type="GO" id="GO:0005737">
    <property type="term" value="C:cytoplasm"/>
    <property type="evidence" value="ECO:0007669"/>
    <property type="project" value="TreeGrafter"/>
</dbReference>
<feature type="transmembrane region" description="Helical" evidence="11">
    <location>
        <begin position="95"/>
        <end position="119"/>
    </location>
</feature>
<keyword evidence="14" id="KW-1185">Reference proteome</keyword>
<feature type="binding site" evidence="8">
    <location>
        <position position="587"/>
    </location>
    <ligand>
        <name>Zn(2+)</name>
        <dbReference type="ChEBI" id="CHEBI:29105"/>
        <note>catalytic</note>
    </ligand>
</feature>
<feature type="binding site" evidence="8">
    <location>
        <position position="568"/>
    </location>
    <ligand>
        <name>Zn(2+)</name>
        <dbReference type="ChEBI" id="CHEBI:29105"/>
        <note>catalytic</note>
    </ligand>
</feature>
<feature type="region of interest" description="Disordered" evidence="10">
    <location>
        <begin position="932"/>
        <end position="969"/>
    </location>
</feature>
<evidence type="ECO:0000313" key="15">
    <source>
        <dbReference type="WBParaSite" id="jg12083"/>
    </source>
</evidence>
<dbReference type="Gene3D" id="2.60.40.1730">
    <property type="entry name" value="tricorn interacting facor f3 domain"/>
    <property type="match status" value="1"/>
</dbReference>
<feature type="compositionally biased region" description="Polar residues" evidence="10">
    <location>
        <begin position="933"/>
        <end position="947"/>
    </location>
</feature>
<keyword evidence="11" id="KW-0812">Transmembrane</keyword>
<accession>A0A915CSA1</accession>
<evidence type="ECO:0000256" key="3">
    <source>
        <dbReference type="ARBA" id="ARBA00022723"/>
    </source>
</evidence>
<dbReference type="Pfam" id="PF01433">
    <property type="entry name" value="Peptidase_M1"/>
    <property type="match status" value="1"/>
</dbReference>
<dbReference type="SUPFAM" id="SSF55486">
    <property type="entry name" value="Metalloproteases ('zincins'), catalytic domain"/>
    <property type="match status" value="1"/>
</dbReference>
<dbReference type="GO" id="GO:0008270">
    <property type="term" value="F:zinc ion binding"/>
    <property type="evidence" value="ECO:0007669"/>
    <property type="project" value="InterPro"/>
</dbReference>
<dbReference type="InterPro" id="IPR045357">
    <property type="entry name" value="Aminopeptidase_N-like_N"/>
</dbReference>
<dbReference type="Proteomes" id="UP000887574">
    <property type="component" value="Unplaced"/>
</dbReference>
<feature type="site" description="Transition state stabilizer" evidence="9">
    <location>
        <position position="683"/>
    </location>
</feature>
<dbReference type="PRINTS" id="PR00756">
    <property type="entry name" value="ALADIPTASE"/>
</dbReference>
<evidence type="ECO:0000256" key="6">
    <source>
        <dbReference type="ARBA" id="ARBA00023049"/>
    </source>
</evidence>
<feature type="compositionally biased region" description="Polar residues" evidence="10">
    <location>
        <begin position="163"/>
        <end position="185"/>
    </location>
</feature>
<feature type="domain" description="Aminopeptidase N-like N-terminal" evidence="13">
    <location>
        <begin position="257"/>
        <end position="418"/>
    </location>
</feature>
<sequence length="1344" mass="153420">MSSSMHSTCSSHKRFASTSLAHQRASLLVGDELEPCLTTSRKVNGNSSPLGFPRPPPAVIVHNNGSLRPKKERLSTSLDTAALRQKKQSDCVGKCVLCLFINAIFVFGVFLAFLIGHWASSSLTDSLFGNGNKTTNSSLTNPSTLAPANSVDGIKVPPPSRYNLMSNNFKKGTNQNSSSTDSHSNYDFKNINNNSSINTDQLLELIAKQRQQHKMKVPSIFDIYLQLNSYKSSKADGSAVASTNKQPLVPLPRNVMPSHYDLQLDFTEFSSQEHIRGNASITLESFGNSTDDELVFHAASNIFIHRIRLKEAGEVISVKSVKRHFQRDLVRVILNERLKATWYTLEVEFRTKICQSELEGGVHCIKTTFLDKDNSSLITKIVGFTTKFEPCFARTFLPSWDEPRVKTTFNIVVKHPSNKGLELGALTPWPCLATPNQMGLQLRVYLLAFAIGMPLRPLELRTNRNLPLTIWVEADKVLAIHFAANFSPVMFDRVEEEFGVKYPLAKMDFVVVPNFPVGGMENWGLIVFHSNTILLSMSSTEDDQQNMAVDRISEQYKIQKVITHEVVHQWFGNLVTMNEWENLWMSEGFATYFVFDFLNEEHPHLTEYEYYMRLIELFNKQPGDAEQKGICILKLELKRKVVHSGIQGIQRMESKTSTSPIALVHPLNTAQQINDMFDGVHLYTKGAVIVKMIKDLVGAFDFRAGITRYLKKYSFKSVDRSSLWSCLPTRADHGAEQEKLDDVLQSWLVNEGLPEVIVSRNYDDQSIRVTQRPSNQNIYAIYLTKRKGDDKRKHQQRKRASVQLNGKESVEYQLKSYITWDNFTDSTSKEQESESQNHEMLSSQADLFYLNSTTLLPSHTFLTTVSSTFNDSYFHTSHSPQLQHKQGKENSEHQKHPRTHQRGAAYRNHLQGQEMATYDSDRIPLFSRHVGQKTVSAQPKDTSSQIWLDNPEDSSKSRQSRAQPNGKKGPPLWWIPFSYAFGSARSPKGQTIRQFWLKNETVRFVDVGLAADQYFLANPHWVYPYKINYDMDNWKMLIKQMHSNHLEIPMMSRIQLLVDAETYLKQSGVPHHYIHLLSYLSKETELSVLLTGLDAIHNLVDLFSGTSVVGAMLVNFVPVIQQMDRMMEATLGDPQLAALWLLSPLRLAKLYQLRCLANLGTCAQNQQVSRWLAFPTALDAEHHQQITAICHFLFTQAGPLLKQKSTTWSVTIQLATCVRDETLIKIAVQQIIKTMNAAIYSSVLKSSYSLQYNRKFREIFWRGIANLSINERQLLFAVNSGQSDRIARIFIHSVRTMDELNQVENLLIQWPEHLRIHFKYVRRKFNWVQEKAKEQIRRFLTKDI</sequence>
<feature type="region of interest" description="Disordered" evidence="10">
    <location>
        <begin position="135"/>
        <end position="185"/>
    </location>
</feature>
<dbReference type="InterPro" id="IPR042097">
    <property type="entry name" value="Aminopeptidase_N-like_N_sf"/>
</dbReference>
<keyword evidence="2" id="KW-0645">Protease</keyword>
<evidence type="ECO:0000256" key="9">
    <source>
        <dbReference type="PIRSR" id="PIRSR634016-4"/>
    </source>
</evidence>
<evidence type="ECO:0000256" key="8">
    <source>
        <dbReference type="PIRSR" id="PIRSR634016-3"/>
    </source>
</evidence>
<evidence type="ECO:0000259" key="12">
    <source>
        <dbReference type="Pfam" id="PF01433"/>
    </source>
</evidence>
<evidence type="ECO:0000259" key="13">
    <source>
        <dbReference type="Pfam" id="PF17900"/>
    </source>
</evidence>
<dbReference type="SUPFAM" id="SSF63737">
    <property type="entry name" value="Leukotriene A4 hydrolase N-terminal domain"/>
    <property type="match status" value="1"/>
</dbReference>
<dbReference type="InterPro" id="IPR014782">
    <property type="entry name" value="Peptidase_M1_dom"/>
</dbReference>
<dbReference type="Gene3D" id="1.10.390.10">
    <property type="entry name" value="Neutral Protease Domain 2"/>
    <property type="match status" value="1"/>
</dbReference>
<keyword evidence="5 8" id="KW-0862">Zinc</keyword>
<evidence type="ECO:0000256" key="5">
    <source>
        <dbReference type="ARBA" id="ARBA00022833"/>
    </source>
</evidence>
<dbReference type="PANTHER" id="PTHR11533:SF21">
    <property type="entry name" value="AMINOPEPTIDASE"/>
    <property type="match status" value="1"/>
</dbReference>
<comment type="cofactor">
    <cofactor evidence="8">
        <name>Zn(2+)</name>
        <dbReference type="ChEBI" id="CHEBI:29105"/>
    </cofactor>
    <text evidence="8">Binds 1 zinc ion per subunit.</text>
</comment>
<feature type="binding site" evidence="8">
    <location>
        <position position="564"/>
    </location>
    <ligand>
        <name>Zn(2+)</name>
        <dbReference type="ChEBI" id="CHEBI:29105"/>
        <note>catalytic</note>
    </ligand>
</feature>
<dbReference type="GO" id="GO:0006508">
    <property type="term" value="P:proteolysis"/>
    <property type="evidence" value="ECO:0007669"/>
    <property type="project" value="UniProtKB-KW"/>
</dbReference>
<dbReference type="Pfam" id="PF17900">
    <property type="entry name" value="Peptidase_M1_N"/>
    <property type="match status" value="1"/>
</dbReference>
<dbReference type="GO" id="GO:0043171">
    <property type="term" value="P:peptide catabolic process"/>
    <property type="evidence" value="ECO:0007669"/>
    <property type="project" value="TreeGrafter"/>
</dbReference>
<feature type="active site" description="Proton acceptor" evidence="7">
    <location>
        <position position="565"/>
    </location>
</feature>
<feature type="compositionally biased region" description="Polar residues" evidence="10">
    <location>
        <begin position="875"/>
        <end position="884"/>
    </location>
</feature>
<name>A0A915CSA1_9BILA</name>
<feature type="domain" description="Peptidase M1 membrane alanine aminopeptidase" evidence="12">
    <location>
        <begin position="482"/>
        <end position="747"/>
    </location>
</feature>
<dbReference type="GO" id="GO:0042277">
    <property type="term" value="F:peptide binding"/>
    <property type="evidence" value="ECO:0007669"/>
    <property type="project" value="TreeGrafter"/>
</dbReference>
<feature type="compositionally biased region" description="Low complexity" evidence="10">
    <location>
        <begin position="135"/>
        <end position="145"/>
    </location>
</feature>
<dbReference type="InterPro" id="IPR034016">
    <property type="entry name" value="M1_APN-typ"/>
</dbReference>
<dbReference type="GO" id="GO:0005615">
    <property type="term" value="C:extracellular space"/>
    <property type="evidence" value="ECO:0007669"/>
    <property type="project" value="TreeGrafter"/>
</dbReference>
<proteinExistence type="inferred from homology"/>
<dbReference type="PANTHER" id="PTHR11533">
    <property type="entry name" value="PROTEASE M1 ZINC METALLOPROTEASE"/>
    <property type="match status" value="1"/>
</dbReference>
<keyword evidence="11" id="KW-0472">Membrane</keyword>
<dbReference type="WBParaSite" id="jg12083">
    <property type="protein sequence ID" value="jg12083"/>
    <property type="gene ID" value="jg12083"/>
</dbReference>
<dbReference type="CDD" id="cd09601">
    <property type="entry name" value="M1_APN-Q_like"/>
    <property type="match status" value="1"/>
</dbReference>